<evidence type="ECO:0000313" key="2">
    <source>
        <dbReference type="Proteomes" id="UP000054248"/>
    </source>
</evidence>
<evidence type="ECO:0000313" key="1">
    <source>
        <dbReference type="EMBL" id="KIO15625.1"/>
    </source>
</evidence>
<organism evidence="1 2">
    <name type="scientific">Tulasnella calospora MUT 4182</name>
    <dbReference type="NCBI Taxonomy" id="1051891"/>
    <lineage>
        <taxon>Eukaryota</taxon>
        <taxon>Fungi</taxon>
        <taxon>Dikarya</taxon>
        <taxon>Basidiomycota</taxon>
        <taxon>Agaricomycotina</taxon>
        <taxon>Agaricomycetes</taxon>
        <taxon>Cantharellales</taxon>
        <taxon>Tulasnellaceae</taxon>
        <taxon>Tulasnella</taxon>
    </lineage>
</organism>
<reference evidence="1 2" key="1">
    <citation type="submission" date="2014-04" db="EMBL/GenBank/DDBJ databases">
        <authorList>
            <consortium name="DOE Joint Genome Institute"/>
            <person name="Kuo A."/>
            <person name="Girlanda M."/>
            <person name="Perotto S."/>
            <person name="Kohler A."/>
            <person name="Nagy L.G."/>
            <person name="Floudas D."/>
            <person name="Copeland A."/>
            <person name="Barry K.W."/>
            <person name="Cichocki N."/>
            <person name="Veneault-Fourrey C."/>
            <person name="LaButti K."/>
            <person name="Lindquist E.A."/>
            <person name="Lipzen A."/>
            <person name="Lundell T."/>
            <person name="Morin E."/>
            <person name="Murat C."/>
            <person name="Sun H."/>
            <person name="Tunlid A."/>
            <person name="Henrissat B."/>
            <person name="Grigoriev I.V."/>
            <person name="Hibbett D.S."/>
            <person name="Martin F."/>
            <person name="Nordberg H.P."/>
            <person name="Cantor M.N."/>
            <person name="Hua S.X."/>
        </authorList>
    </citation>
    <scope>NUCLEOTIDE SEQUENCE [LARGE SCALE GENOMIC DNA]</scope>
    <source>
        <strain evidence="1 2">MUT 4182</strain>
    </source>
</reference>
<keyword evidence="2" id="KW-1185">Reference proteome</keyword>
<name>A0A0C3PMP7_9AGAM</name>
<proteinExistence type="predicted"/>
<reference evidence="2" key="2">
    <citation type="submission" date="2015-01" db="EMBL/GenBank/DDBJ databases">
        <title>Evolutionary Origins and Diversification of the Mycorrhizal Mutualists.</title>
        <authorList>
            <consortium name="DOE Joint Genome Institute"/>
            <consortium name="Mycorrhizal Genomics Consortium"/>
            <person name="Kohler A."/>
            <person name="Kuo A."/>
            <person name="Nagy L.G."/>
            <person name="Floudas D."/>
            <person name="Copeland A."/>
            <person name="Barry K.W."/>
            <person name="Cichocki N."/>
            <person name="Veneault-Fourrey C."/>
            <person name="LaButti K."/>
            <person name="Lindquist E.A."/>
            <person name="Lipzen A."/>
            <person name="Lundell T."/>
            <person name="Morin E."/>
            <person name="Murat C."/>
            <person name="Riley R."/>
            <person name="Ohm R."/>
            <person name="Sun H."/>
            <person name="Tunlid A."/>
            <person name="Henrissat B."/>
            <person name="Grigoriev I.V."/>
            <person name="Hibbett D.S."/>
            <person name="Martin F."/>
        </authorList>
    </citation>
    <scope>NUCLEOTIDE SEQUENCE [LARGE SCALE GENOMIC DNA]</scope>
    <source>
        <strain evidence="2">MUT 4182</strain>
    </source>
</reference>
<dbReference type="Proteomes" id="UP000054248">
    <property type="component" value="Unassembled WGS sequence"/>
</dbReference>
<sequence>MGDTKSSIYTRSDVLSVQCGSLVGWWGIPLLLLPPARWGKTFARLPTVTKQAKPSSSHA</sequence>
<dbReference type="EMBL" id="KN823915">
    <property type="protein sequence ID" value="KIO15625.1"/>
    <property type="molecule type" value="Genomic_DNA"/>
</dbReference>
<accession>A0A0C3PMP7</accession>
<gene>
    <name evidence="1" type="ORF">M407DRAFT_208701</name>
</gene>
<dbReference type="AlphaFoldDB" id="A0A0C3PMP7"/>
<protein>
    <submittedName>
        <fullName evidence="1">Uncharacterized protein</fullName>
    </submittedName>
</protein>
<dbReference type="HOGENOM" id="CLU_2962627_0_0_1"/>